<dbReference type="Proteomes" id="UP000824890">
    <property type="component" value="Unassembled WGS sequence"/>
</dbReference>
<evidence type="ECO:0000256" key="1">
    <source>
        <dbReference type="SAM" id="MobiDB-lite"/>
    </source>
</evidence>
<reference evidence="2 3" key="1">
    <citation type="submission" date="2021-05" db="EMBL/GenBank/DDBJ databases">
        <title>Genome Assembly of Synthetic Allotetraploid Brassica napus Reveals Homoeologous Exchanges between Subgenomes.</title>
        <authorList>
            <person name="Davis J.T."/>
        </authorList>
    </citation>
    <scope>NUCLEOTIDE SEQUENCE [LARGE SCALE GENOMIC DNA]</scope>
    <source>
        <strain evidence="3">cv. Da-Ae</strain>
        <tissue evidence="2">Seedling</tissue>
    </source>
</reference>
<sequence length="100" mass="11317">MMKERRGQILSDLKNENERLVIQIEVLEKQARSSDLNAKLKHHYKAVRMLTGSKELDKILILGRQDQTSRGLGYAGYGKSDSEPIKFVPSSNSEGKITNE</sequence>
<keyword evidence="3" id="KW-1185">Reference proteome</keyword>
<evidence type="ECO:0000313" key="2">
    <source>
        <dbReference type="EMBL" id="KAH0864613.1"/>
    </source>
</evidence>
<feature type="region of interest" description="Disordered" evidence="1">
    <location>
        <begin position="73"/>
        <end position="100"/>
    </location>
</feature>
<evidence type="ECO:0000313" key="3">
    <source>
        <dbReference type="Proteomes" id="UP000824890"/>
    </source>
</evidence>
<feature type="non-terminal residue" evidence="2">
    <location>
        <position position="100"/>
    </location>
</feature>
<comment type="caution">
    <text evidence="2">The sequence shown here is derived from an EMBL/GenBank/DDBJ whole genome shotgun (WGS) entry which is preliminary data.</text>
</comment>
<dbReference type="EMBL" id="JAGKQM010000018">
    <property type="protein sequence ID" value="KAH0864613.1"/>
    <property type="molecule type" value="Genomic_DNA"/>
</dbReference>
<protein>
    <submittedName>
        <fullName evidence="2">Uncharacterized protein</fullName>
    </submittedName>
</protein>
<gene>
    <name evidence="2" type="ORF">HID58_081824</name>
</gene>
<name>A0ABQ7YBG9_BRANA</name>
<feature type="compositionally biased region" description="Polar residues" evidence="1">
    <location>
        <begin position="89"/>
        <end position="100"/>
    </location>
</feature>
<proteinExistence type="predicted"/>
<organism evidence="2 3">
    <name type="scientific">Brassica napus</name>
    <name type="common">Rape</name>
    <dbReference type="NCBI Taxonomy" id="3708"/>
    <lineage>
        <taxon>Eukaryota</taxon>
        <taxon>Viridiplantae</taxon>
        <taxon>Streptophyta</taxon>
        <taxon>Embryophyta</taxon>
        <taxon>Tracheophyta</taxon>
        <taxon>Spermatophyta</taxon>
        <taxon>Magnoliopsida</taxon>
        <taxon>eudicotyledons</taxon>
        <taxon>Gunneridae</taxon>
        <taxon>Pentapetalae</taxon>
        <taxon>rosids</taxon>
        <taxon>malvids</taxon>
        <taxon>Brassicales</taxon>
        <taxon>Brassicaceae</taxon>
        <taxon>Brassiceae</taxon>
        <taxon>Brassica</taxon>
    </lineage>
</organism>
<accession>A0ABQ7YBG9</accession>